<sequence>MPNQPSQTPADPLEQRILDLLYPYRDEPLTSRNGPSADEERKVLILCENIAFLIRHNHSRHAKKIGPDDTSIASRNWDGMMNGIGIAGVGIFVNGNGFTHTVLRTSVQRGESLVDKFTQLVDLSLVEFFPGI</sequence>
<dbReference type="GeneID" id="63853767"/>
<proteinExistence type="predicted"/>
<dbReference type="RefSeq" id="XP_040789521.1">
    <property type="nucleotide sequence ID" value="XM_040936517.1"/>
</dbReference>
<evidence type="ECO:0000313" key="2">
    <source>
        <dbReference type="Proteomes" id="UP000800039"/>
    </source>
</evidence>
<dbReference type="Proteomes" id="UP000800039">
    <property type="component" value="Unassembled WGS sequence"/>
</dbReference>
<dbReference type="AlphaFoldDB" id="A0A9P4GIT6"/>
<keyword evidence="2" id="KW-1185">Reference proteome</keyword>
<reference evidence="1" key="1">
    <citation type="submission" date="2020-01" db="EMBL/GenBank/DDBJ databases">
        <authorList>
            <consortium name="DOE Joint Genome Institute"/>
            <person name="Haridas S."/>
            <person name="Albert R."/>
            <person name="Binder M."/>
            <person name="Bloem J."/>
            <person name="Labutti K."/>
            <person name="Salamov A."/>
            <person name="Andreopoulos B."/>
            <person name="Baker S.E."/>
            <person name="Barry K."/>
            <person name="Bills G."/>
            <person name="Bluhm B.H."/>
            <person name="Cannon C."/>
            <person name="Castanera R."/>
            <person name="Culley D.E."/>
            <person name="Daum C."/>
            <person name="Ezra D."/>
            <person name="Gonzalez J.B."/>
            <person name="Henrissat B."/>
            <person name="Kuo A."/>
            <person name="Liang C."/>
            <person name="Lipzen A."/>
            <person name="Lutzoni F."/>
            <person name="Magnuson J."/>
            <person name="Mondo S."/>
            <person name="Nolan M."/>
            <person name="Ohm R."/>
            <person name="Pangilinan J."/>
            <person name="Park H.-J."/>
            <person name="Ramirez L."/>
            <person name="Alfaro M."/>
            <person name="Sun H."/>
            <person name="Tritt A."/>
            <person name="Yoshinaga Y."/>
            <person name="Zwiers L.-H."/>
            <person name="Turgeon B.G."/>
            <person name="Goodwin S.B."/>
            <person name="Spatafora J.W."/>
            <person name="Crous P.W."/>
            <person name="Grigoriev I.V."/>
        </authorList>
    </citation>
    <scope>NUCLEOTIDE SEQUENCE</scope>
    <source>
        <strain evidence="1">CBS 394.84</strain>
    </source>
</reference>
<dbReference type="EMBL" id="ML976615">
    <property type="protein sequence ID" value="KAF1846958.1"/>
    <property type="molecule type" value="Genomic_DNA"/>
</dbReference>
<dbReference type="OrthoDB" id="3735927at2759"/>
<accession>A0A9P4GIT6</accession>
<name>A0A9P4GIT6_9PLEO</name>
<evidence type="ECO:0000313" key="1">
    <source>
        <dbReference type="EMBL" id="KAF1846958.1"/>
    </source>
</evidence>
<comment type="caution">
    <text evidence="1">The sequence shown here is derived from an EMBL/GenBank/DDBJ whole genome shotgun (WGS) entry which is preliminary data.</text>
</comment>
<organism evidence="1 2">
    <name type="scientific">Cucurbitaria berberidis CBS 394.84</name>
    <dbReference type="NCBI Taxonomy" id="1168544"/>
    <lineage>
        <taxon>Eukaryota</taxon>
        <taxon>Fungi</taxon>
        <taxon>Dikarya</taxon>
        <taxon>Ascomycota</taxon>
        <taxon>Pezizomycotina</taxon>
        <taxon>Dothideomycetes</taxon>
        <taxon>Pleosporomycetidae</taxon>
        <taxon>Pleosporales</taxon>
        <taxon>Pleosporineae</taxon>
        <taxon>Cucurbitariaceae</taxon>
        <taxon>Cucurbitaria</taxon>
    </lineage>
</organism>
<protein>
    <submittedName>
        <fullName evidence="1">Uncharacterized protein</fullName>
    </submittedName>
</protein>
<gene>
    <name evidence="1" type="ORF">K460DRAFT_402323</name>
</gene>